<dbReference type="Proteomes" id="UP001487740">
    <property type="component" value="Unassembled WGS sequence"/>
</dbReference>
<name>A0AAW0ULY5_SCYPA</name>
<protein>
    <submittedName>
        <fullName evidence="1">Uncharacterized protein</fullName>
    </submittedName>
</protein>
<proteinExistence type="predicted"/>
<evidence type="ECO:0000313" key="1">
    <source>
        <dbReference type="EMBL" id="KAK8399996.1"/>
    </source>
</evidence>
<organism evidence="1 2">
    <name type="scientific">Scylla paramamosain</name>
    <name type="common">Mud crab</name>
    <dbReference type="NCBI Taxonomy" id="85552"/>
    <lineage>
        <taxon>Eukaryota</taxon>
        <taxon>Metazoa</taxon>
        <taxon>Ecdysozoa</taxon>
        <taxon>Arthropoda</taxon>
        <taxon>Crustacea</taxon>
        <taxon>Multicrustacea</taxon>
        <taxon>Malacostraca</taxon>
        <taxon>Eumalacostraca</taxon>
        <taxon>Eucarida</taxon>
        <taxon>Decapoda</taxon>
        <taxon>Pleocyemata</taxon>
        <taxon>Brachyura</taxon>
        <taxon>Eubrachyura</taxon>
        <taxon>Portunoidea</taxon>
        <taxon>Portunidae</taxon>
        <taxon>Portuninae</taxon>
        <taxon>Scylla</taxon>
    </lineage>
</organism>
<sequence>MAELDGGCGGGARVDHGRVGMQAVGATGPARTTLEGGVLWLLPSLTHSCSLPVPLATVTPSVTLLGAGHSGAGKLWLAYGGSRGAGRSVLFRGRVWREGRRDGGLVASGSAERGGGRGYGTARGGVKVRLRWGAAAGGYMRVAWRRGEARTLIG</sequence>
<keyword evidence="2" id="KW-1185">Reference proteome</keyword>
<accession>A0AAW0ULY5</accession>
<dbReference type="EMBL" id="JARAKH010000010">
    <property type="protein sequence ID" value="KAK8399996.1"/>
    <property type="molecule type" value="Genomic_DNA"/>
</dbReference>
<comment type="caution">
    <text evidence="1">The sequence shown here is derived from an EMBL/GenBank/DDBJ whole genome shotgun (WGS) entry which is preliminary data.</text>
</comment>
<evidence type="ECO:0000313" key="2">
    <source>
        <dbReference type="Proteomes" id="UP001487740"/>
    </source>
</evidence>
<gene>
    <name evidence="1" type="ORF">O3P69_002995</name>
</gene>
<dbReference type="AlphaFoldDB" id="A0AAW0ULY5"/>
<reference evidence="1 2" key="1">
    <citation type="submission" date="2023-03" db="EMBL/GenBank/DDBJ databases">
        <title>High-quality genome of Scylla paramamosain provides insights in environmental adaptation.</title>
        <authorList>
            <person name="Zhang L."/>
        </authorList>
    </citation>
    <scope>NUCLEOTIDE SEQUENCE [LARGE SCALE GENOMIC DNA]</scope>
    <source>
        <strain evidence="1">LZ_2023a</strain>
        <tissue evidence="1">Muscle</tissue>
    </source>
</reference>